<name>A0A1G7IX04_9RHOB</name>
<dbReference type="SUPFAM" id="SSF142984">
    <property type="entry name" value="Nqo1 middle domain-like"/>
    <property type="match status" value="1"/>
</dbReference>
<dbReference type="Pfam" id="PF02563">
    <property type="entry name" value="Poly_export"/>
    <property type="match status" value="1"/>
</dbReference>
<keyword evidence="5" id="KW-1185">Reference proteome</keyword>
<feature type="domain" description="Polysaccharide export protein N-terminal" evidence="2">
    <location>
        <begin position="43"/>
        <end position="118"/>
    </location>
</feature>
<sequence length="227" mass="23900">MVLPFPIRPMSGPASGRKPGLSTALRPLLAALVGLALWSAAATAQDAYRIRAGDVLRIEVIEDEALGRSVLVSPDGRISVPLAGPIRASGLTLEEVQAALVAQLAPNFASGPTAFVSIERLAERPAPVPQRPVAPATDAIYVMGEVGRPGLIEVAPGTTVLQLFAQAGGFTRFAATRRIQLRRRDAAGAEQVYPLDYDAILDGRSPNGSAVLVEGDVIVVPERHLFE</sequence>
<dbReference type="PANTHER" id="PTHR33619">
    <property type="entry name" value="POLYSACCHARIDE EXPORT PROTEIN GFCE-RELATED"/>
    <property type="match status" value="1"/>
</dbReference>
<dbReference type="STRING" id="521013.SAMN04488567_3558"/>
<dbReference type="InterPro" id="IPR019554">
    <property type="entry name" value="Soluble_ligand-bd"/>
</dbReference>
<evidence type="ECO:0000313" key="5">
    <source>
        <dbReference type="Proteomes" id="UP000198922"/>
    </source>
</evidence>
<protein>
    <submittedName>
        <fullName evidence="4">Polysaccharide export outer membrane protein</fullName>
    </submittedName>
</protein>
<dbReference type="GO" id="GO:0015159">
    <property type="term" value="F:polysaccharide transmembrane transporter activity"/>
    <property type="evidence" value="ECO:0007669"/>
    <property type="project" value="InterPro"/>
</dbReference>
<dbReference type="PANTHER" id="PTHR33619:SF3">
    <property type="entry name" value="POLYSACCHARIDE EXPORT PROTEIN GFCE-RELATED"/>
    <property type="match status" value="1"/>
</dbReference>
<dbReference type="EMBL" id="FNAT01000008">
    <property type="protein sequence ID" value="SDF17211.1"/>
    <property type="molecule type" value="Genomic_DNA"/>
</dbReference>
<dbReference type="Gene3D" id="3.10.560.10">
    <property type="entry name" value="Outer membrane lipoprotein wza domain like"/>
    <property type="match status" value="1"/>
</dbReference>
<keyword evidence="1" id="KW-0732">Signal</keyword>
<accession>A0A1G7IX04</accession>
<evidence type="ECO:0000259" key="3">
    <source>
        <dbReference type="Pfam" id="PF10531"/>
    </source>
</evidence>
<reference evidence="5" key="1">
    <citation type="submission" date="2016-10" db="EMBL/GenBank/DDBJ databases">
        <authorList>
            <person name="Varghese N."/>
            <person name="Submissions S."/>
        </authorList>
    </citation>
    <scope>NUCLEOTIDE SEQUENCE [LARGE SCALE GENOMIC DNA]</scope>
    <source>
        <strain evidence="5">DSM 21424</strain>
    </source>
</reference>
<dbReference type="Pfam" id="PF10531">
    <property type="entry name" value="SLBB"/>
    <property type="match status" value="1"/>
</dbReference>
<dbReference type="AlphaFoldDB" id="A0A1G7IX04"/>
<dbReference type="InterPro" id="IPR049712">
    <property type="entry name" value="Poly_export"/>
</dbReference>
<evidence type="ECO:0000256" key="1">
    <source>
        <dbReference type="ARBA" id="ARBA00022729"/>
    </source>
</evidence>
<gene>
    <name evidence="4" type="ORF">SAMN04488567_3558</name>
</gene>
<organism evidence="4 5">
    <name type="scientific">Limimaricola pyoseonensis</name>
    <dbReference type="NCBI Taxonomy" id="521013"/>
    <lineage>
        <taxon>Bacteria</taxon>
        <taxon>Pseudomonadati</taxon>
        <taxon>Pseudomonadota</taxon>
        <taxon>Alphaproteobacteria</taxon>
        <taxon>Rhodobacterales</taxon>
        <taxon>Paracoccaceae</taxon>
        <taxon>Limimaricola</taxon>
    </lineage>
</organism>
<dbReference type="Gene3D" id="3.30.1950.10">
    <property type="entry name" value="wza like domain"/>
    <property type="match status" value="1"/>
</dbReference>
<dbReference type="RefSeq" id="WP_242652314.1">
    <property type="nucleotide sequence ID" value="NZ_FNAT01000008.1"/>
</dbReference>
<evidence type="ECO:0000259" key="2">
    <source>
        <dbReference type="Pfam" id="PF02563"/>
    </source>
</evidence>
<dbReference type="InterPro" id="IPR003715">
    <property type="entry name" value="Poly_export_N"/>
</dbReference>
<feature type="domain" description="Soluble ligand binding" evidence="3">
    <location>
        <begin position="140"/>
        <end position="188"/>
    </location>
</feature>
<evidence type="ECO:0000313" key="4">
    <source>
        <dbReference type="EMBL" id="SDF17211.1"/>
    </source>
</evidence>
<dbReference type="Proteomes" id="UP000198922">
    <property type="component" value="Unassembled WGS sequence"/>
</dbReference>
<proteinExistence type="predicted"/>